<dbReference type="Proteomes" id="UP001152747">
    <property type="component" value="Unassembled WGS sequence"/>
</dbReference>
<dbReference type="EMBL" id="CANHGI010000001">
    <property type="protein sequence ID" value="CAI5437695.1"/>
    <property type="molecule type" value="Genomic_DNA"/>
</dbReference>
<evidence type="ECO:0000313" key="1">
    <source>
        <dbReference type="EMBL" id="CAI5437695.1"/>
    </source>
</evidence>
<evidence type="ECO:0000313" key="2">
    <source>
        <dbReference type="Proteomes" id="UP001152747"/>
    </source>
</evidence>
<comment type="caution">
    <text evidence="1">The sequence shown here is derived from an EMBL/GenBank/DDBJ whole genome shotgun (WGS) entry which is preliminary data.</text>
</comment>
<name>A0A9P1I429_9PELO</name>
<accession>A0A9P1I429</accession>
<gene>
    <name evidence="1" type="ORF">CAMP_LOCUS332</name>
</gene>
<dbReference type="AlphaFoldDB" id="A0A9P1I429"/>
<sequence>MSKLTIGVESSRKKPFDSTRCKKGSIVPLIVANKIWINGHFETEENGLVAWWISQFRPGIYGIQISAKQEMVHIKHLEHLRRAAVLHVKGHTDVDETTILEFRGTCLRIDDWSKPNYDGMTLLSVLENYIEDGEKQDLIINNKWIDYEFWKPVEEFLRLLVDDFEFDSDEHRLFFSYHFRRFQLIVECLPGHFSVQILVPS</sequence>
<keyword evidence="2" id="KW-1185">Reference proteome</keyword>
<organism evidence="1 2">
    <name type="scientific">Caenorhabditis angaria</name>
    <dbReference type="NCBI Taxonomy" id="860376"/>
    <lineage>
        <taxon>Eukaryota</taxon>
        <taxon>Metazoa</taxon>
        <taxon>Ecdysozoa</taxon>
        <taxon>Nematoda</taxon>
        <taxon>Chromadorea</taxon>
        <taxon>Rhabditida</taxon>
        <taxon>Rhabditina</taxon>
        <taxon>Rhabditomorpha</taxon>
        <taxon>Rhabditoidea</taxon>
        <taxon>Rhabditidae</taxon>
        <taxon>Peloderinae</taxon>
        <taxon>Caenorhabditis</taxon>
    </lineage>
</organism>
<protein>
    <submittedName>
        <fullName evidence="1">Uncharacterized protein</fullName>
    </submittedName>
</protein>
<reference evidence="1" key="1">
    <citation type="submission" date="2022-11" db="EMBL/GenBank/DDBJ databases">
        <authorList>
            <person name="Kikuchi T."/>
        </authorList>
    </citation>
    <scope>NUCLEOTIDE SEQUENCE</scope>
    <source>
        <strain evidence="1">PS1010</strain>
    </source>
</reference>
<proteinExistence type="predicted"/>